<dbReference type="AlphaFoldDB" id="A0A4R4YJG9"/>
<keyword evidence="9" id="KW-1185">Reference proteome</keyword>
<feature type="transmembrane region" description="Helical" evidence="6">
    <location>
        <begin position="66"/>
        <end position="85"/>
    </location>
</feature>
<dbReference type="SUPFAM" id="SSF103473">
    <property type="entry name" value="MFS general substrate transporter"/>
    <property type="match status" value="1"/>
</dbReference>
<comment type="subcellular location">
    <subcellularLocation>
        <location evidence="1">Cell membrane</location>
        <topology evidence="1">Multi-pass membrane protein</topology>
    </subcellularLocation>
</comment>
<reference evidence="8 9" key="1">
    <citation type="submission" date="2019-03" db="EMBL/GenBank/DDBJ databases">
        <title>Draft genome sequences of novel Actinobacteria.</title>
        <authorList>
            <person name="Sahin N."/>
            <person name="Ay H."/>
            <person name="Saygin H."/>
        </authorList>
    </citation>
    <scope>NUCLEOTIDE SEQUENCE [LARGE SCALE GENOMIC DNA]</scope>
    <source>
        <strain evidence="8 9">CH32</strain>
    </source>
</reference>
<evidence type="ECO:0000259" key="7">
    <source>
        <dbReference type="PROSITE" id="PS50850"/>
    </source>
</evidence>
<feature type="transmembrane region" description="Helical" evidence="6">
    <location>
        <begin position="284"/>
        <end position="308"/>
    </location>
</feature>
<keyword evidence="2 6" id="KW-0812">Transmembrane</keyword>
<evidence type="ECO:0000256" key="3">
    <source>
        <dbReference type="ARBA" id="ARBA00022989"/>
    </source>
</evidence>
<feature type="transmembrane region" description="Helical" evidence="6">
    <location>
        <begin position="246"/>
        <end position="264"/>
    </location>
</feature>
<feature type="transmembrane region" description="Helical" evidence="6">
    <location>
        <begin position="30"/>
        <end position="54"/>
    </location>
</feature>
<proteinExistence type="predicted"/>
<dbReference type="Gene3D" id="1.20.1720.10">
    <property type="entry name" value="Multidrug resistance protein D"/>
    <property type="match status" value="1"/>
</dbReference>
<feature type="transmembrane region" description="Helical" evidence="6">
    <location>
        <begin position="182"/>
        <end position="203"/>
    </location>
</feature>
<evidence type="ECO:0000313" key="9">
    <source>
        <dbReference type="Proteomes" id="UP000295302"/>
    </source>
</evidence>
<feature type="transmembrane region" description="Helical" evidence="6">
    <location>
        <begin position="454"/>
        <end position="476"/>
    </location>
</feature>
<feature type="compositionally biased region" description="Basic and acidic residues" evidence="5">
    <location>
        <begin position="483"/>
        <end position="494"/>
    </location>
</feature>
<feature type="transmembrane region" description="Helical" evidence="6">
    <location>
        <begin position="380"/>
        <end position="398"/>
    </location>
</feature>
<dbReference type="OrthoDB" id="4484751at2"/>
<dbReference type="InterPro" id="IPR020846">
    <property type="entry name" value="MFS_dom"/>
</dbReference>
<gene>
    <name evidence="8" type="ORF">E1286_25060</name>
</gene>
<feature type="transmembrane region" description="Helical" evidence="6">
    <location>
        <begin position="97"/>
        <end position="116"/>
    </location>
</feature>
<dbReference type="PANTHER" id="PTHR42718">
    <property type="entry name" value="MAJOR FACILITATOR SUPERFAMILY MULTIDRUG TRANSPORTER MFSC"/>
    <property type="match status" value="1"/>
</dbReference>
<comment type="caution">
    <text evidence="8">The sequence shown here is derived from an EMBL/GenBank/DDBJ whole genome shotgun (WGS) entry which is preliminary data.</text>
</comment>
<evidence type="ECO:0000256" key="6">
    <source>
        <dbReference type="SAM" id="Phobius"/>
    </source>
</evidence>
<dbReference type="InterPro" id="IPR036259">
    <property type="entry name" value="MFS_trans_sf"/>
</dbReference>
<evidence type="ECO:0000256" key="2">
    <source>
        <dbReference type="ARBA" id="ARBA00022692"/>
    </source>
</evidence>
<feature type="compositionally biased region" description="Polar residues" evidence="5">
    <location>
        <begin position="11"/>
        <end position="20"/>
    </location>
</feature>
<dbReference type="GO" id="GO:0022857">
    <property type="term" value="F:transmembrane transporter activity"/>
    <property type="evidence" value="ECO:0007669"/>
    <property type="project" value="InterPro"/>
</dbReference>
<feature type="transmembrane region" description="Helical" evidence="6">
    <location>
        <begin position="154"/>
        <end position="176"/>
    </location>
</feature>
<dbReference type="GO" id="GO:0005886">
    <property type="term" value="C:plasma membrane"/>
    <property type="evidence" value="ECO:0007669"/>
    <property type="project" value="UniProtKB-SubCell"/>
</dbReference>
<evidence type="ECO:0000256" key="4">
    <source>
        <dbReference type="ARBA" id="ARBA00023136"/>
    </source>
</evidence>
<feature type="transmembrane region" description="Helical" evidence="6">
    <location>
        <begin position="320"/>
        <end position="342"/>
    </location>
</feature>
<evidence type="ECO:0000313" key="8">
    <source>
        <dbReference type="EMBL" id="TDD45088.1"/>
    </source>
</evidence>
<feature type="transmembrane region" description="Helical" evidence="6">
    <location>
        <begin position="354"/>
        <end position="374"/>
    </location>
</feature>
<organism evidence="8 9">
    <name type="scientific">Nonomuraea terrae</name>
    <dbReference type="NCBI Taxonomy" id="2530383"/>
    <lineage>
        <taxon>Bacteria</taxon>
        <taxon>Bacillati</taxon>
        <taxon>Actinomycetota</taxon>
        <taxon>Actinomycetes</taxon>
        <taxon>Streptosporangiales</taxon>
        <taxon>Streptosporangiaceae</taxon>
        <taxon>Nonomuraea</taxon>
    </lineage>
</organism>
<protein>
    <submittedName>
        <fullName evidence="8">MFS transporter</fullName>
    </submittedName>
</protein>
<sequence>MIRAERRPGRSASTERSTVASPLSRRRSNIAIGALAFCGMVVAVMFTLMVPIIPELPRLLSVPAEDASWVITATLLSSAVFTPVSGRLGDMYGKRRMIVISLALMIAGSAICVVSSSLPLVVLGRALQGCAVGVIPLGISIMRDLLPAERLGSAMALMSATMGAGGAAGLPLGALVAQFADWHMLFLVSAGMGVAGLVLALTVVPDSRVRAGGRFDLLGAAGLTAGLVCFLLPISKGGSWGWTSPLTLGLFAASAVVFLVWGFVQLRISDPLVDLRTTARPQVLITNLTSIAFGFSMFGMSLVFPLVLQAPSATGYGMGLSLFEAGLCMAVGGALMIVLSPVSARVTGAYGPKVTLMIGALLMLAGYGSALFLMDEIWHVVLAATIVSSGAGLGYAAMPASIMGAVPTSETAAANGINALMRAIGTSTASAVISAVLAAATVQRGAFSLPSQNGLHLALIITAVSATVAMIIAALLPRRRRRPEPARTRPDGRAEAVPTRPAP</sequence>
<evidence type="ECO:0000256" key="5">
    <source>
        <dbReference type="SAM" id="MobiDB-lite"/>
    </source>
</evidence>
<feature type="domain" description="Major facilitator superfamily (MFS) profile" evidence="7">
    <location>
        <begin position="31"/>
        <end position="481"/>
    </location>
</feature>
<evidence type="ECO:0000256" key="1">
    <source>
        <dbReference type="ARBA" id="ARBA00004651"/>
    </source>
</evidence>
<dbReference type="CDD" id="cd17504">
    <property type="entry name" value="MFS_MMR_MDR_like"/>
    <property type="match status" value="1"/>
</dbReference>
<feature type="transmembrane region" description="Helical" evidence="6">
    <location>
        <begin position="122"/>
        <end position="142"/>
    </location>
</feature>
<keyword evidence="3 6" id="KW-1133">Transmembrane helix</keyword>
<dbReference type="PANTHER" id="PTHR42718:SF35">
    <property type="entry name" value="BLL0718 PROTEIN"/>
    <property type="match status" value="1"/>
</dbReference>
<feature type="transmembrane region" description="Helical" evidence="6">
    <location>
        <begin position="419"/>
        <end position="442"/>
    </location>
</feature>
<accession>A0A4R4YJG9</accession>
<feature type="transmembrane region" description="Helical" evidence="6">
    <location>
        <begin position="215"/>
        <end position="234"/>
    </location>
</feature>
<dbReference type="InterPro" id="IPR011701">
    <property type="entry name" value="MFS"/>
</dbReference>
<feature type="region of interest" description="Disordered" evidence="5">
    <location>
        <begin position="481"/>
        <end position="503"/>
    </location>
</feature>
<dbReference type="Pfam" id="PF07690">
    <property type="entry name" value="MFS_1"/>
    <property type="match status" value="2"/>
</dbReference>
<dbReference type="PROSITE" id="PS50850">
    <property type="entry name" value="MFS"/>
    <property type="match status" value="1"/>
</dbReference>
<feature type="region of interest" description="Disordered" evidence="5">
    <location>
        <begin position="1"/>
        <end position="20"/>
    </location>
</feature>
<dbReference type="EMBL" id="SMKQ01000085">
    <property type="protein sequence ID" value="TDD45088.1"/>
    <property type="molecule type" value="Genomic_DNA"/>
</dbReference>
<name>A0A4R4YJG9_9ACTN</name>
<dbReference type="Gene3D" id="1.20.1250.20">
    <property type="entry name" value="MFS general substrate transporter like domains"/>
    <property type="match status" value="1"/>
</dbReference>
<keyword evidence="4 6" id="KW-0472">Membrane</keyword>
<dbReference type="Proteomes" id="UP000295302">
    <property type="component" value="Unassembled WGS sequence"/>
</dbReference>